<reference evidence="1 2" key="1">
    <citation type="submission" date="2007-09" db="EMBL/GenBank/DDBJ databases">
        <title>Draft genome sequence of Peptostreptococcus micros (ATCC 33270).</title>
        <authorList>
            <person name="Sudarsanam P."/>
            <person name="Ley R."/>
            <person name="Guruge J."/>
            <person name="Turnbaugh P.J."/>
            <person name="Mahowald M."/>
            <person name="Liep D."/>
            <person name="Gordon J."/>
        </authorList>
    </citation>
    <scope>NUCLEOTIDE SEQUENCE [LARGE SCALE GENOMIC DNA]</scope>
    <source>
        <strain evidence="1 2">ATCC 33270</strain>
    </source>
</reference>
<proteinExistence type="predicted"/>
<sequence>MEIKLFFEKSLLRDFFRINILTINLVSKLKPNKNDK</sequence>
<protein>
    <submittedName>
        <fullName evidence="1">Uncharacterized protein</fullName>
    </submittedName>
</protein>
<reference evidence="1 2" key="2">
    <citation type="submission" date="2007-09" db="EMBL/GenBank/DDBJ databases">
        <authorList>
            <person name="Fulton L."/>
            <person name="Clifton S."/>
            <person name="Fulton B."/>
            <person name="Xu J."/>
            <person name="Minx P."/>
            <person name="Pepin K.H."/>
            <person name="Johnson M."/>
            <person name="Thiruvilangam P."/>
            <person name="Bhonagiri V."/>
            <person name="Nash W.E."/>
            <person name="Mardis E.R."/>
            <person name="Wilson R.K."/>
        </authorList>
    </citation>
    <scope>NUCLEOTIDE SEQUENCE [LARGE SCALE GENOMIC DNA]</scope>
    <source>
        <strain evidence="1 2">ATCC 33270</strain>
    </source>
</reference>
<dbReference type="EMBL" id="ABEE02000017">
    <property type="protein sequence ID" value="EDP23745.1"/>
    <property type="molecule type" value="Genomic_DNA"/>
</dbReference>
<dbReference type="HOGENOM" id="CLU_3357583_0_0_9"/>
<dbReference type="Proteomes" id="UP000003162">
    <property type="component" value="Unassembled WGS sequence"/>
</dbReference>
<dbReference type="AlphaFoldDB" id="A8SN51"/>
<accession>A8SN51</accession>
<evidence type="ECO:0000313" key="1">
    <source>
        <dbReference type="EMBL" id="EDP23745.1"/>
    </source>
</evidence>
<organism evidence="1 2">
    <name type="scientific">Parvimonas micra ATCC 33270</name>
    <dbReference type="NCBI Taxonomy" id="411465"/>
    <lineage>
        <taxon>Bacteria</taxon>
        <taxon>Bacillati</taxon>
        <taxon>Bacillota</taxon>
        <taxon>Tissierellia</taxon>
        <taxon>Tissierellales</taxon>
        <taxon>Peptoniphilaceae</taxon>
        <taxon>Parvimonas</taxon>
    </lineage>
</organism>
<evidence type="ECO:0000313" key="2">
    <source>
        <dbReference type="Proteomes" id="UP000003162"/>
    </source>
</evidence>
<comment type="caution">
    <text evidence="1">The sequence shown here is derived from an EMBL/GenBank/DDBJ whole genome shotgun (WGS) entry which is preliminary data.</text>
</comment>
<gene>
    <name evidence="1" type="ORF">PEPMIC_01551</name>
</gene>
<name>A8SN51_9FIRM</name>